<dbReference type="InterPro" id="IPR001128">
    <property type="entry name" value="Cyt_P450"/>
</dbReference>
<reference evidence="9" key="1">
    <citation type="submission" date="2023-03" db="EMBL/GenBank/DDBJ databases">
        <title>Massive genome expansion in bonnet fungi (Mycena s.s.) driven by repeated elements and novel gene families across ecological guilds.</title>
        <authorList>
            <consortium name="Lawrence Berkeley National Laboratory"/>
            <person name="Harder C.B."/>
            <person name="Miyauchi S."/>
            <person name="Viragh M."/>
            <person name="Kuo A."/>
            <person name="Thoen E."/>
            <person name="Andreopoulos B."/>
            <person name="Lu D."/>
            <person name="Skrede I."/>
            <person name="Drula E."/>
            <person name="Henrissat B."/>
            <person name="Morin E."/>
            <person name="Kohler A."/>
            <person name="Barry K."/>
            <person name="LaButti K."/>
            <person name="Morin E."/>
            <person name="Salamov A."/>
            <person name="Lipzen A."/>
            <person name="Mereny Z."/>
            <person name="Hegedus B."/>
            <person name="Baldrian P."/>
            <person name="Stursova M."/>
            <person name="Weitz H."/>
            <person name="Taylor A."/>
            <person name="Grigoriev I.V."/>
            <person name="Nagy L.G."/>
            <person name="Martin F."/>
            <person name="Kauserud H."/>
        </authorList>
    </citation>
    <scope>NUCLEOTIDE SEQUENCE</scope>
    <source>
        <strain evidence="9">CBHHK067</strain>
    </source>
</reference>
<protein>
    <submittedName>
        <fullName evidence="9">Cytochrome P450</fullName>
    </submittedName>
</protein>
<comment type="caution">
    <text evidence="9">The sequence shown here is derived from an EMBL/GenBank/DDBJ whole genome shotgun (WGS) entry which is preliminary data.</text>
</comment>
<evidence type="ECO:0000256" key="6">
    <source>
        <dbReference type="ARBA" id="ARBA00023004"/>
    </source>
</evidence>
<evidence type="ECO:0000256" key="7">
    <source>
        <dbReference type="ARBA" id="ARBA00023033"/>
    </source>
</evidence>
<dbReference type="EMBL" id="JARKIE010000223">
    <property type="protein sequence ID" value="KAJ7664281.1"/>
    <property type="molecule type" value="Genomic_DNA"/>
</dbReference>
<evidence type="ECO:0000256" key="8">
    <source>
        <dbReference type="SAM" id="MobiDB-lite"/>
    </source>
</evidence>
<evidence type="ECO:0000256" key="1">
    <source>
        <dbReference type="ARBA" id="ARBA00001971"/>
    </source>
</evidence>
<dbReference type="Pfam" id="PF00067">
    <property type="entry name" value="p450"/>
    <property type="match status" value="1"/>
</dbReference>
<feature type="region of interest" description="Disordered" evidence="8">
    <location>
        <begin position="337"/>
        <end position="368"/>
    </location>
</feature>
<dbReference type="SUPFAM" id="SSF48264">
    <property type="entry name" value="Cytochrome P450"/>
    <property type="match status" value="1"/>
</dbReference>
<name>A0AAD7G6G4_MYCRO</name>
<comment type="similarity">
    <text evidence="2">Belongs to the cytochrome P450 family.</text>
</comment>
<dbReference type="InterPro" id="IPR036396">
    <property type="entry name" value="Cyt_P450_sf"/>
</dbReference>
<dbReference type="Proteomes" id="UP001221757">
    <property type="component" value="Unassembled WGS sequence"/>
</dbReference>
<keyword evidence="6" id="KW-0408">Iron</keyword>
<keyword evidence="7" id="KW-0503">Monooxygenase</keyword>
<accession>A0AAD7G6G4</accession>
<dbReference type="PANTHER" id="PTHR24286:SF24">
    <property type="entry name" value="LANOSTEROL 14-ALPHA DEMETHYLASE"/>
    <property type="match status" value="1"/>
</dbReference>
<dbReference type="InterPro" id="IPR002403">
    <property type="entry name" value="Cyt_P450_E_grp-IV"/>
</dbReference>
<dbReference type="GO" id="GO:0020037">
    <property type="term" value="F:heme binding"/>
    <property type="evidence" value="ECO:0007669"/>
    <property type="project" value="InterPro"/>
</dbReference>
<dbReference type="Gene3D" id="1.10.630.10">
    <property type="entry name" value="Cytochrome P450"/>
    <property type="match status" value="1"/>
</dbReference>
<evidence type="ECO:0000256" key="4">
    <source>
        <dbReference type="ARBA" id="ARBA00022723"/>
    </source>
</evidence>
<dbReference type="GO" id="GO:0016705">
    <property type="term" value="F:oxidoreductase activity, acting on paired donors, with incorporation or reduction of molecular oxygen"/>
    <property type="evidence" value="ECO:0007669"/>
    <property type="project" value="InterPro"/>
</dbReference>
<keyword evidence="5" id="KW-0560">Oxidoreductase</keyword>
<dbReference type="PRINTS" id="PR00465">
    <property type="entry name" value="EP450IV"/>
</dbReference>
<keyword evidence="4" id="KW-0479">Metal-binding</keyword>
<evidence type="ECO:0000256" key="2">
    <source>
        <dbReference type="ARBA" id="ARBA00010617"/>
    </source>
</evidence>
<feature type="compositionally biased region" description="Polar residues" evidence="8">
    <location>
        <begin position="358"/>
        <end position="368"/>
    </location>
</feature>
<evidence type="ECO:0000313" key="9">
    <source>
        <dbReference type="EMBL" id="KAJ7664281.1"/>
    </source>
</evidence>
<dbReference type="CDD" id="cd00302">
    <property type="entry name" value="cytochrome_P450"/>
    <property type="match status" value="1"/>
</dbReference>
<proteinExistence type="inferred from homology"/>
<keyword evidence="10" id="KW-1185">Reference proteome</keyword>
<dbReference type="PANTHER" id="PTHR24286">
    <property type="entry name" value="CYTOCHROME P450 26"/>
    <property type="match status" value="1"/>
</dbReference>
<dbReference type="AlphaFoldDB" id="A0AAD7G6G4"/>
<dbReference type="GO" id="GO:0004497">
    <property type="term" value="F:monooxygenase activity"/>
    <property type="evidence" value="ECO:0007669"/>
    <property type="project" value="UniProtKB-KW"/>
</dbReference>
<evidence type="ECO:0000256" key="5">
    <source>
        <dbReference type="ARBA" id="ARBA00023002"/>
    </source>
</evidence>
<evidence type="ECO:0000313" key="10">
    <source>
        <dbReference type="Proteomes" id="UP001221757"/>
    </source>
</evidence>
<organism evidence="9 10">
    <name type="scientific">Mycena rosella</name>
    <name type="common">Pink bonnet</name>
    <name type="synonym">Agaricus rosellus</name>
    <dbReference type="NCBI Taxonomy" id="1033263"/>
    <lineage>
        <taxon>Eukaryota</taxon>
        <taxon>Fungi</taxon>
        <taxon>Dikarya</taxon>
        <taxon>Basidiomycota</taxon>
        <taxon>Agaricomycotina</taxon>
        <taxon>Agaricomycetes</taxon>
        <taxon>Agaricomycetidae</taxon>
        <taxon>Agaricales</taxon>
        <taxon>Marasmiineae</taxon>
        <taxon>Mycenaceae</taxon>
        <taxon>Mycena</taxon>
    </lineage>
</organism>
<dbReference type="GO" id="GO:0016125">
    <property type="term" value="P:sterol metabolic process"/>
    <property type="evidence" value="ECO:0007669"/>
    <property type="project" value="TreeGrafter"/>
</dbReference>
<gene>
    <name evidence="9" type="ORF">B0H17DRAFT_1256251</name>
</gene>
<dbReference type="GO" id="GO:0005506">
    <property type="term" value="F:iron ion binding"/>
    <property type="evidence" value="ECO:0007669"/>
    <property type="project" value="InterPro"/>
</dbReference>
<sequence>MVWDKISTGSIAIVFATAGGRGRPPIWRGFSLLAAWPFFAQRNDFLWANLKKAGANIFRFRILQSREHHVVAMHGVDVRMAFFNATGLDMNEGYRPLMGGGAKVRDIDINAEETSRQFFLKHFRCCSRKTEWPKTDGSEGTMNPSNELNAIVLYFTVRMSSCQGLANDQKAVARMSELLDVMEKNSTPASLLLPWFPSPARRSRQGATRAELFAIMGAHFFLGLINAGYINTGMHVCWNLLYLGIHPDWKEKWPPKYKSSISNELDERLASIPLNGWETELPVLGCIIRETLRMTLGAGALRRNLGEEVVVGDRVIPQGDFLIYSLADVHADPDINPDPFKFDPARFDSGREEDKNVPSRSWDGTQASGAGPVDMCAPEYGWPNSNCQQLGEFLKSLPRADFNEFKWSGAAESAAQKRPSRYNPCYIKFNSIIA</sequence>
<feature type="compositionally biased region" description="Basic and acidic residues" evidence="8">
    <location>
        <begin position="340"/>
        <end position="357"/>
    </location>
</feature>
<keyword evidence="3" id="KW-0349">Heme</keyword>
<comment type="cofactor">
    <cofactor evidence="1">
        <name>heme</name>
        <dbReference type="ChEBI" id="CHEBI:30413"/>
    </cofactor>
</comment>
<evidence type="ECO:0000256" key="3">
    <source>
        <dbReference type="ARBA" id="ARBA00022617"/>
    </source>
</evidence>